<organism evidence="5 6">
    <name type="scientific">Paramicrobacterium agarici</name>
    <dbReference type="NCBI Taxonomy" id="630514"/>
    <lineage>
        <taxon>Bacteria</taxon>
        <taxon>Bacillati</taxon>
        <taxon>Actinomycetota</taxon>
        <taxon>Actinomycetes</taxon>
        <taxon>Micrococcales</taxon>
        <taxon>Microbacteriaceae</taxon>
        <taxon>Paramicrobacterium</taxon>
    </lineage>
</organism>
<reference evidence="5 6" key="1">
    <citation type="submission" date="2017-10" db="EMBL/GenBank/DDBJ databases">
        <title>Sequencing the genomes of 1000 actinobacteria strains.</title>
        <authorList>
            <person name="Klenk H.-P."/>
        </authorList>
    </citation>
    <scope>NUCLEOTIDE SEQUENCE [LARGE SCALE GENOMIC DNA]</scope>
    <source>
        <strain evidence="5 6">DSM 21798</strain>
    </source>
</reference>
<name>A0A2A9E0D9_9MICO</name>
<accession>A0A2A9E0D9</accession>
<dbReference type="Gene3D" id="3.20.20.300">
    <property type="entry name" value="Glycoside hydrolase, family 3, N-terminal domain"/>
    <property type="match status" value="1"/>
</dbReference>
<sequence length="493" mass="50574">MPHAAASTTLLPGFAGTTLPDWLAARLRDGLGGVCIFGPNIEDAAQLRRLTDQIRDANPRAIVAIDEEGGDVTRLHYATGSPYPGNAVLGRLDDTAVTARVAATVAAELRATGCTLDFAPSVDVNSNPLNPVIGVRSFGADEQLVARHGAAWVTGLQDAGVAACAKHFPGHGDVDADSHIALPVLDVDRETLLRRELVPFAAAIDAGVASIMTSHIMLPQIDAEHPATMSSAVLEGLLRGDLGFEGLIVSDALDMAGASGEIGIPEAAVRSLAAGVDLLCIGTANTDEQLGQIEQAIADAVEAGRLTASRVDQAAQRVRDFAARASVGDAGSASALIDDAAVEEAGRAISVQVDADALDAARTPAAVLRLDAPANIAVGTAPWGPFSLDDPWRGAPVTRMDLAADDPAGVAQRVDAEAPAGTVIVVGKGNHRHATAIAVIDALRATGRSVLTVDMGWPSDDRAYADVATFGASRLLGTALVRELFGDVAVPAS</sequence>
<dbReference type="InterPro" id="IPR001764">
    <property type="entry name" value="Glyco_hydro_3_N"/>
</dbReference>
<dbReference type="InterPro" id="IPR050226">
    <property type="entry name" value="NagZ_Beta-hexosaminidase"/>
</dbReference>
<evidence type="ECO:0000256" key="2">
    <source>
        <dbReference type="ARBA" id="ARBA00022801"/>
    </source>
</evidence>
<dbReference type="InterPro" id="IPR017853">
    <property type="entry name" value="GH"/>
</dbReference>
<dbReference type="InterPro" id="IPR019800">
    <property type="entry name" value="Glyco_hydro_3_AS"/>
</dbReference>
<keyword evidence="3" id="KW-0326">Glycosidase</keyword>
<dbReference type="Pfam" id="PF00933">
    <property type="entry name" value="Glyco_hydro_3"/>
    <property type="match status" value="1"/>
</dbReference>
<dbReference type="GO" id="GO:0004553">
    <property type="term" value="F:hydrolase activity, hydrolyzing O-glycosyl compounds"/>
    <property type="evidence" value="ECO:0007669"/>
    <property type="project" value="InterPro"/>
</dbReference>
<evidence type="ECO:0000259" key="4">
    <source>
        <dbReference type="Pfam" id="PF00933"/>
    </source>
</evidence>
<dbReference type="Proteomes" id="UP000221369">
    <property type="component" value="Unassembled WGS sequence"/>
</dbReference>
<dbReference type="NCBIfam" id="NF003740">
    <property type="entry name" value="PRK05337.1"/>
    <property type="match status" value="1"/>
</dbReference>
<dbReference type="GO" id="GO:0009254">
    <property type="term" value="P:peptidoglycan turnover"/>
    <property type="evidence" value="ECO:0007669"/>
    <property type="project" value="TreeGrafter"/>
</dbReference>
<evidence type="ECO:0000313" key="6">
    <source>
        <dbReference type="Proteomes" id="UP000221369"/>
    </source>
</evidence>
<dbReference type="PANTHER" id="PTHR30480">
    <property type="entry name" value="BETA-HEXOSAMINIDASE-RELATED"/>
    <property type="match status" value="1"/>
</dbReference>
<evidence type="ECO:0000256" key="3">
    <source>
        <dbReference type="ARBA" id="ARBA00023295"/>
    </source>
</evidence>
<feature type="domain" description="Glycoside hydrolase family 3 N-terminal" evidence="4">
    <location>
        <begin position="30"/>
        <end position="319"/>
    </location>
</feature>
<dbReference type="PROSITE" id="PS00775">
    <property type="entry name" value="GLYCOSYL_HYDROL_F3"/>
    <property type="match status" value="1"/>
</dbReference>
<dbReference type="InterPro" id="IPR036962">
    <property type="entry name" value="Glyco_hydro_3_N_sf"/>
</dbReference>
<dbReference type="AlphaFoldDB" id="A0A2A9E0D9"/>
<gene>
    <name evidence="5" type="ORF">ATJ78_3035</name>
</gene>
<dbReference type="PANTHER" id="PTHR30480:SF16">
    <property type="entry name" value="GLYCOSIDE HYDROLASE FAMILY 3 DOMAIN PROTEIN"/>
    <property type="match status" value="1"/>
</dbReference>
<dbReference type="SUPFAM" id="SSF51445">
    <property type="entry name" value="(Trans)glycosidases"/>
    <property type="match status" value="1"/>
</dbReference>
<evidence type="ECO:0000313" key="5">
    <source>
        <dbReference type="EMBL" id="PFG32051.1"/>
    </source>
</evidence>
<protein>
    <submittedName>
        <fullName evidence="5">Beta-N-acetylhexosaminidase</fullName>
    </submittedName>
</protein>
<proteinExistence type="inferred from homology"/>
<comment type="similarity">
    <text evidence="1">Belongs to the glycosyl hydrolase 3 family.</text>
</comment>
<keyword evidence="6" id="KW-1185">Reference proteome</keyword>
<comment type="caution">
    <text evidence="5">The sequence shown here is derived from an EMBL/GenBank/DDBJ whole genome shotgun (WGS) entry which is preliminary data.</text>
</comment>
<dbReference type="GO" id="GO:0005975">
    <property type="term" value="P:carbohydrate metabolic process"/>
    <property type="evidence" value="ECO:0007669"/>
    <property type="project" value="InterPro"/>
</dbReference>
<keyword evidence="2" id="KW-0378">Hydrolase</keyword>
<dbReference type="EMBL" id="PDJE01000001">
    <property type="protein sequence ID" value="PFG32051.1"/>
    <property type="molecule type" value="Genomic_DNA"/>
</dbReference>
<dbReference type="RefSeq" id="WP_245836349.1">
    <property type="nucleotide sequence ID" value="NZ_PDJE01000001.1"/>
</dbReference>
<evidence type="ECO:0000256" key="1">
    <source>
        <dbReference type="ARBA" id="ARBA00005336"/>
    </source>
</evidence>